<keyword evidence="3" id="KW-1185">Reference proteome</keyword>
<protein>
    <submittedName>
        <fullName evidence="2">Uncharacterized protein</fullName>
    </submittedName>
</protein>
<comment type="caution">
    <text evidence="2">The sequence shown here is derived from an EMBL/GenBank/DDBJ whole genome shotgun (WGS) entry which is preliminary data.</text>
</comment>
<name>A0ABW0FW30_9CAUL</name>
<feature type="region of interest" description="Disordered" evidence="1">
    <location>
        <begin position="55"/>
        <end position="88"/>
    </location>
</feature>
<organism evidence="2 3">
    <name type="scientific">Brevundimonas staleyi</name>
    <dbReference type="NCBI Taxonomy" id="74326"/>
    <lineage>
        <taxon>Bacteria</taxon>
        <taxon>Pseudomonadati</taxon>
        <taxon>Pseudomonadota</taxon>
        <taxon>Alphaproteobacteria</taxon>
        <taxon>Caulobacterales</taxon>
        <taxon>Caulobacteraceae</taxon>
        <taxon>Brevundimonas</taxon>
    </lineage>
</organism>
<reference evidence="3" key="1">
    <citation type="journal article" date="2019" name="Int. J. Syst. Evol. Microbiol.">
        <title>The Global Catalogue of Microorganisms (GCM) 10K type strain sequencing project: providing services to taxonomists for standard genome sequencing and annotation.</title>
        <authorList>
            <consortium name="The Broad Institute Genomics Platform"/>
            <consortium name="The Broad Institute Genome Sequencing Center for Infectious Disease"/>
            <person name="Wu L."/>
            <person name="Ma J."/>
        </authorList>
    </citation>
    <scope>NUCLEOTIDE SEQUENCE [LARGE SCALE GENOMIC DNA]</scope>
    <source>
        <strain evidence="3">JCM 12125</strain>
    </source>
</reference>
<accession>A0ABW0FW30</accession>
<dbReference type="EMBL" id="JBHSLF010000045">
    <property type="protein sequence ID" value="MFC5345309.1"/>
    <property type="molecule type" value="Genomic_DNA"/>
</dbReference>
<evidence type="ECO:0000313" key="3">
    <source>
        <dbReference type="Proteomes" id="UP001596152"/>
    </source>
</evidence>
<gene>
    <name evidence="2" type="ORF">ACFPIE_15430</name>
</gene>
<evidence type="ECO:0000256" key="1">
    <source>
        <dbReference type="SAM" id="MobiDB-lite"/>
    </source>
</evidence>
<sequence>MPGQAPNPSLMRVYLVRDIGSRSRWVEIGVARPHRDGRGYAIDLDAQPIEGRIVLRASRGSRDEGSGPQGDQDLPSQWGETPGGRPGL</sequence>
<dbReference type="RefSeq" id="WP_374036575.1">
    <property type="nucleotide sequence ID" value="NZ_CP169082.1"/>
</dbReference>
<evidence type="ECO:0000313" key="2">
    <source>
        <dbReference type="EMBL" id="MFC5345309.1"/>
    </source>
</evidence>
<proteinExistence type="predicted"/>
<dbReference type="Proteomes" id="UP001596152">
    <property type="component" value="Unassembled WGS sequence"/>
</dbReference>